<dbReference type="RefSeq" id="WP_016747369.1">
    <property type="nucleotide sequence ID" value="NZ_CP059319.1"/>
</dbReference>
<dbReference type="InterPro" id="IPR007420">
    <property type="entry name" value="DUF465"/>
</dbReference>
<dbReference type="AlphaFoldDB" id="A0A975HEY8"/>
<proteinExistence type="predicted"/>
<dbReference type="EMBL" id="CP059319">
    <property type="protein sequence ID" value="QTH22996.1"/>
    <property type="molecule type" value="Genomic_DNA"/>
</dbReference>
<evidence type="ECO:0000313" key="1">
    <source>
        <dbReference type="EMBL" id="QTH22996.1"/>
    </source>
</evidence>
<organism evidence="1 2">
    <name type="scientific">Rhizorhabdus wittichii</name>
    <dbReference type="NCBI Taxonomy" id="160791"/>
    <lineage>
        <taxon>Bacteria</taxon>
        <taxon>Pseudomonadati</taxon>
        <taxon>Pseudomonadota</taxon>
        <taxon>Alphaproteobacteria</taxon>
        <taxon>Sphingomonadales</taxon>
        <taxon>Sphingomonadaceae</taxon>
        <taxon>Rhizorhabdus</taxon>
    </lineage>
</organism>
<dbReference type="Gene3D" id="6.10.280.50">
    <property type="match status" value="1"/>
</dbReference>
<reference evidence="1" key="1">
    <citation type="submission" date="2020-07" db="EMBL/GenBank/DDBJ databases">
        <authorList>
            <person name="Camacho E."/>
        </authorList>
    </citation>
    <scope>NUCLEOTIDE SEQUENCE</scope>
    <source>
        <strain evidence="1">MPO218</strain>
    </source>
</reference>
<evidence type="ECO:0000313" key="2">
    <source>
        <dbReference type="Proteomes" id="UP000664914"/>
    </source>
</evidence>
<gene>
    <name evidence="1" type="ORF">HRJ34_05635</name>
</gene>
<dbReference type="Proteomes" id="UP000664914">
    <property type="component" value="Chromosome"/>
</dbReference>
<dbReference type="Pfam" id="PF04325">
    <property type="entry name" value="DUF465"/>
    <property type="match status" value="1"/>
</dbReference>
<name>A0A975HEY8_9SPHN</name>
<reference evidence="1" key="2">
    <citation type="submission" date="2021-04" db="EMBL/GenBank/DDBJ databases">
        <title>Isolation and genomic analysis of the ibuprofen-degrading bacterium Sphingomonas strain MPO218.</title>
        <authorList>
            <person name="Aulestia M."/>
            <person name="Flores A."/>
            <person name="Mangas E.L."/>
            <person name="Perez-Pulido A.J."/>
            <person name="Santero E."/>
            <person name="Camacho E.M."/>
        </authorList>
    </citation>
    <scope>NUCLEOTIDE SEQUENCE</scope>
    <source>
        <strain evidence="1">MPO218</strain>
    </source>
</reference>
<sequence length="51" mass="5655">MSTTHSSAMLAKHAGIEARIAVESRRPAPDMVLISELKKQKLRIKEALARL</sequence>
<dbReference type="InterPro" id="IPR038444">
    <property type="entry name" value="DUF465_sf"/>
</dbReference>
<protein>
    <submittedName>
        <fullName evidence="1">YdcH family protein</fullName>
    </submittedName>
</protein>
<accession>A0A975HEY8</accession>